<protein>
    <submittedName>
        <fullName evidence="1">Beta-lactamase superfamily domain</fullName>
    </submittedName>
</protein>
<name>A0A380NKI9_9FIRM</name>
<dbReference type="Gene3D" id="3.60.15.10">
    <property type="entry name" value="Ribonuclease Z/Hydroxyacylglutathione hydrolase-like"/>
    <property type="match status" value="1"/>
</dbReference>
<evidence type="ECO:0000313" key="2">
    <source>
        <dbReference type="Proteomes" id="UP000255367"/>
    </source>
</evidence>
<sequence length="234" mass="26827">MKLYYLEHSGFMIDAGHQCYIFDYWKDQTQIVKKAQQAGKELWFFVTHWHGDHYSPAILEFNSDTTRYIVHEDVPHKEMPAPRTTVMAVGETTVVGNLTVTMYGSTDEGGSFLLDTGKSKLFHAGDLNWWHWLGDTPENIDFARDFAKKEFHRVAGMQADLILFPVDARLEAAREWGAIELLHVVPQPKLFVPMHANGPIWEPSLYFKSLYEHMPLWIPKQSGDAVDLAAYGIK</sequence>
<reference evidence="1 2" key="1">
    <citation type="submission" date="2018-06" db="EMBL/GenBank/DDBJ databases">
        <authorList>
            <consortium name="Pathogen Informatics"/>
            <person name="Doyle S."/>
        </authorList>
    </citation>
    <scope>NUCLEOTIDE SEQUENCE [LARGE SCALE GENOMIC DNA]</scope>
    <source>
        <strain evidence="1 2">NCTC12020</strain>
    </source>
</reference>
<dbReference type="InterPro" id="IPR036866">
    <property type="entry name" value="RibonucZ/Hydroxyglut_hydro"/>
</dbReference>
<keyword evidence="2" id="KW-1185">Reference proteome</keyword>
<dbReference type="OrthoDB" id="36975at2"/>
<dbReference type="AlphaFoldDB" id="A0A380NKI9"/>
<gene>
    <name evidence="1" type="ORF">NCTC12020_01120</name>
</gene>
<dbReference type="RefSeq" id="WP_115310294.1">
    <property type="nucleotide sequence ID" value="NZ_UHIO01000001.1"/>
</dbReference>
<dbReference type="SUPFAM" id="SSF56281">
    <property type="entry name" value="Metallo-hydrolase/oxidoreductase"/>
    <property type="match status" value="1"/>
</dbReference>
<accession>A0A380NKI9</accession>
<organism evidence="1 2">
    <name type="scientific">Veillonella criceti</name>
    <dbReference type="NCBI Taxonomy" id="103891"/>
    <lineage>
        <taxon>Bacteria</taxon>
        <taxon>Bacillati</taxon>
        <taxon>Bacillota</taxon>
        <taxon>Negativicutes</taxon>
        <taxon>Veillonellales</taxon>
        <taxon>Veillonellaceae</taxon>
        <taxon>Veillonella</taxon>
    </lineage>
</organism>
<dbReference type="EMBL" id="UHIO01000001">
    <property type="protein sequence ID" value="SUP43247.1"/>
    <property type="molecule type" value="Genomic_DNA"/>
</dbReference>
<dbReference type="PANTHER" id="PTHR42967:SF1">
    <property type="entry name" value="MBL FOLD METALLO-HYDROLASE"/>
    <property type="match status" value="1"/>
</dbReference>
<proteinExistence type="predicted"/>
<evidence type="ECO:0000313" key="1">
    <source>
        <dbReference type="EMBL" id="SUP43247.1"/>
    </source>
</evidence>
<dbReference type="Proteomes" id="UP000255367">
    <property type="component" value="Unassembled WGS sequence"/>
</dbReference>
<dbReference type="PANTHER" id="PTHR42967">
    <property type="entry name" value="METAL DEPENDENT HYDROLASE"/>
    <property type="match status" value="1"/>
</dbReference>